<keyword evidence="1" id="KW-1133">Transmembrane helix</keyword>
<keyword evidence="4" id="KW-1185">Reference proteome</keyword>
<feature type="domain" description="EamA" evidence="2">
    <location>
        <begin position="148"/>
        <end position="277"/>
    </location>
</feature>
<dbReference type="AlphaFoldDB" id="A0A368YJW4"/>
<feature type="transmembrane region" description="Helical" evidence="1">
    <location>
        <begin position="207"/>
        <end position="227"/>
    </location>
</feature>
<accession>A0A368YJW4</accession>
<dbReference type="InterPro" id="IPR037185">
    <property type="entry name" value="EmrE-like"/>
</dbReference>
<dbReference type="OrthoDB" id="7818056at2"/>
<feature type="transmembrane region" description="Helical" evidence="1">
    <location>
        <begin position="261"/>
        <end position="279"/>
    </location>
</feature>
<dbReference type="PANTHER" id="PTHR22911:SF135">
    <property type="entry name" value="BLR4310 PROTEIN"/>
    <property type="match status" value="1"/>
</dbReference>
<dbReference type="PANTHER" id="PTHR22911">
    <property type="entry name" value="ACYL-MALONYL CONDENSING ENZYME-RELATED"/>
    <property type="match status" value="1"/>
</dbReference>
<evidence type="ECO:0000313" key="3">
    <source>
        <dbReference type="EMBL" id="RCW79899.1"/>
    </source>
</evidence>
<feature type="transmembrane region" description="Helical" evidence="1">
    <location>
        <begin position="125"/>
        <end position="142"/>
    </location>
</feature>
<gene>
    <name evidence="3" type="ORF">DFP89_12218</name>
</gene>
<reference evidence="3 4" key="1">
    <citation type="submission" date="2018-07" db="EMBL/GenBank/DDBJ databases">
        <title>Genomic Encyclopedia of Type Strains, Phase III (KMG-III): the genomes of soil and plant-associated and newly described type strains.</title>
        <authorList>
            <person name="Whitman W."/>
        </authorList>
    </citation>
    <scope>NUCLEOTIDE SEQUENCE [LARGE SCALE GENOMIC DNA]</scope>
    <source>
        <strain evidence="3 4">CECT 8525</strain>
    </source>
</reference>
<dbReference type="RefSeq" id="WP_114350356.1">
    <property type="nucleotide sequence ID" value="NZ_QPJL01000022.1"/>
</dbReference>
<evidence type="ECO:0000259" key="2">
    <source>
        <dbReference type="Pfam" id="PF00892"/>
    </source>
</evidence>
<feature type="domain" description="EamA" evidence="2">
    <location>
        <begin position="7"/>
        <end position="139"/>
    </location>
</feature>
<dbReference type="Gene3D" id="1.10.3730.20">
    <property type="match status" value="1"/>
</dbReference>
<feature type="transmembrane region" description="Helical" evidence="1">
    <location>
        <begin position="67"/>
        <end position="89"/>
    </location>
</feature>
<dbReference type="Proteomes" id="UP000253345">
    <property type="component" value="Unassembled WGS sequence"/>
</dbReference>
<feature type="transmembrane region" description="Helical" evidence="1">
    <location>
        <begin position="33"/>
        <end position="55"/>
    </location>
</feature>
<feature type="transmembrane region" description="Helical" evidence="1">
    <location>
        <begin position="148"/>
        <end position="167"/>
    </location>
</feature>
<dbReference type="InterPro" id="IPR000620">
    <property type="entry name" value="EamA_dom"/>
</dbReference>
<sequence length="317" mass="33682">MTPGNIKGALLALLSMGLYSTHDVIIKLLGETYPALQVLFFSALLSFPPIALLLLRDPTPATLRPRNPFWVGLRSACIVISGVCGFYAFSTLPLAQVYSILFAAPMIVTILSVPFLGEKVGIHRALAVVVGLCGVLVVLRPGATQIGLGHLAALVGATAGAVSAIAVRKLGRSERTVILILWPMIGNFIVTGASLGLAYRPMELGDLALTGVIAILGLVAGFLLILAYQAGEATNVAPMQYSQILWAVGYGWFLFDEHPDGATVLGAGLIVASGLYILMRERLGTSRTRPVTGSRLSAEPVTAPRWSLLQRLLRDRD</sequence>
<evidence type="ECO:0000313" key="4">
    <source>
        <dbReference type="Proteomes" id="UP000253345"/>
    </source>
</evidence>
<feature type="transmembrane region" description="Helical" evidence="1">
    <location>
        <begin position="179"/>
        <end position="201"/>
    </location>
</feature>
<dbReference type="EMBL" id="QPJL01000022">
    <property type="protein sequence ID" value="RCW79899.1"/>
    <property type="molecule type" value="Genomic_DNA"/>
</dbReference>
<dbReference type="SUPFAM" id="SSF103481">
    <property type="entry name" value="Multidrug resistance efflux transporter EmrE"/>
    <property type="match status" value="2"/>
</dbReference>
<feature type="transmembrane region" description="Helical" evidence="1">
    <location>
        <begin position="95"/>
        <end position="113"/>
    </location>
</feature>
<proteinExistence type="predicted"/>
<name>A0A368YJW4_9RHOB</name>
<dbReference type="Pfam" id="PF00892">
    <property type="entry name" value="EamA"/>
    <property type="match status" value="2"/>
</dbReference>
<organism evidence="3 4">
    <name type="scientific">Paracoccus lutimaris</name>
    <dbReference type="NCBI Taxonomy" id="1490030"/>
    <lineage>
        <taxon>Bacteria</taxon>
        <taxon>Pseudomonadati</taxon>
        <taxon>Pseudomonadota</taxon>
        <taxon>Alphaproteobacteria</taxon>
        <taxon>Rhodobacterales</taxon>
        <taxon>Paracoccaceae</taxon>
        <taxon>Paracoccus</taxon>
    </lineage>
</organism>
<comment type="caution">
    <text evidence="3">The sequence shown here is derived from an EMBL/GenBank/DDBJ whole genome shotgun (WGS) entry which is preliminary data.</text>
</comment>
<keyword evidence="1" id="KW-0472">Membrane</keyword>
<protein>
    <submittedName>
        <fullName evidence="3">S-adenosylmethionine uptake transporter</fullName>
    </submittedName>
</protein>
<keyword evidence="1" id="KW-0812">Transmembrane</keyword>
<dbReference type="GO" id="GO:0016020">
    <property type="term" value="C:membrane"/>
    <property type="evidence" value="ECO:0007669"/>
    <property type="project" value="InterPro"/>
</dbReference>
<evidence type="ECO:0000256" key="1">
    <source>
        <dbReference type="SAM" id="Phobius"/>
    </source>
</evidence>